<gene>
    <name evidence="2" type="ORF">E6O75_ATG05764</name>
</gene>
<protein>
    <submittedName>
        <fullName evidence="2">Uncharacterized protein</fullName>
    </submittedName>
</protein>
<reference evidence="2 3" key="1">
    <citation type="submission" date="2019-04" db="EMBL/GenBank/DDBJ databases">
        <title>High contiguity whole genome sequence and gene annotation resource for two Venturia nashicola isolates.</title>
        <authorList>
            <person name="Prokchorchik M."/>
            <person name="Won K."/>
            <person name="Lee Y."/>
            <person name="Choi E.D."/>
            <person name="Segonzac C."/>
            <person name="Sohn K.H."/>
        </authorList>
    </citation>
    <scope>NUCLEOTIDE SEQUENCE [LARGE SCALE GENOMIC DNA]</scope>
    <source>
        <strain evidence="2 3">PRI2</strain>
    </source>
</reference>
<evidence type="ECO:0000256" key="1">
    <source>
        <dbReference type="SAM" id="MobiDB-lite"/>
    </source>
</evidence>
<dbReference type="EMBL" id="SNSC02000010">
    <property type="protein sequence ID" value="TID20999.1"/>
    <property type="molecule type" value="Genomic_DNA"/>
</dbReference>
<organism evidence="2 3">
    <name type="scientific">Venturia nashicola</name>
    <dbReference type="NCBI Taxonomy" id="86259"/>
    <lineage>
        <taxon>Eukaryota</taxon>
        <taxon>Fungi</taxon>
        <taxon>Dikarya</taxon>
        <taxon>Ascomycota</taxon>
        <taxon>Pezizomycotina</taxon>
        <taxon>Dothideomycetes</taxon>
        <taxon>Pleosporomycetidae</taxon>
        <taxon>Venturiales</taxon>
        <taxon>Venturiaceae</taxon>
        <taxon>Venturia</taxon>
    </lineage>
</organism>
<feature type="compositionally biased region" description="Basic residues" evidence="1">
    <location>
        <begin position="51"/>
        <end position="63"/>
    </location>
</feature>
<name>A0A4Z1P3S5_9PEZI</name>
<sequence>MGFLRRSKAPTEHPLNAFMAQIPRQASGSSKKVQAPKKGDAPKQSKPQTPRPKRHTIPRKPLRAIRPNTPRKSPVAAPKSTLITTPLKFANPPLRTGERHEYDQETSSWHIIAKADSCPVQPLPISFEMPGAFPQTP</sequence>
<proteinExistence type="predicted"/>
<accession>A0A4Z1P3S5</accession>
<dbReference type="AlphaFoldDB" id="A0A4Z1P3S5"/>
<evidence type="ECO:0000313" key="2">
    <source>
        <dbReference type="EMBL" id="TID20999.1"/>
    </source>
</evidence>
<evidence type="ECO:0000313" key="3">
    <source>
        <dbReference type="Proteomes" id="UP000298493"/>
    </source>
</evidence>
<keyword evidence="3" id="KW-1185">Reference proteome</keyword>
<feature type="region of interest" description="Disordered" evidence="1">
    <location>
        <begin position="1"/>
        <end position="95"/>
    </location>
</feature>
<dbReference type="Proteomes" id="UP000298493">
    <property type="component" value="Unassembled WGS sequence"/>
</dbReference>
<comment type="caution">
    <text evidence="2">The sequence shown here is derived from an EMBL/GenBank/DDBJ whole genome shotgun (WGS) entry which is preliminary data.</text>
</comment>